<dbReference type="Pfam" id="PF18934">
    <property type="entry name" value="DUF5682"/>
    <property type="match status" value="1"/>
</dbReference>
<dbReference type="AlphaFoldDB" id="A0A0U1NQ99"/>
<dbReference type="Proteomes" id="UP000199087">
    <property type="component" value="Unassembled WGS sequence"/>
</dbReference>
<protein>
    <recommendedName>
        <fullName evidence="3">4-aminobutyrate aminotransferase</fullName>
    </recommendedName>
</protein>
<dbReference type="OrthoDB" id="9768066at2"/>
<proteinExistence type="predicted"/>
<dbReference type="STRING" id="1499688.BN000_00091"/>
<dbReference type="RefSeq" id="WP_090629413.1">
    <property type="nucleotide sequence ID" value="NZ_CVRB01000001.1"/>
</dbReference>
<organism evidence="1 2">
    <name type="scientific">Neobacillus massiliamazoniensis</name>
    <dbReference type="NCBI Taxonomy" id="1499688"/>
    <lineage>
        <taxon>Bacteria</taxon>
        <taxon>Bacillati</taxon>
        <taxon>Bacillota</taxon>
        <taxon>Bacilli</taxon>
        <taxon>Bacillales</taxon>
        <taxon>Bacillaceae</taxon>
        <taxon>Neobacillus</taxon>
    </lineage>
</organism>
<sequence length="750" mass="85120">MKPHIFGVRHLSPVAAYHLETLLEQIKPTAVLIEGPSDMSGLIPDITRQKTKPPIAMMAYTTELPINTIVYPLAEYSPEFRSMLWAEQNDSHVEFIDLPSGISILFDRSQEDEDIEKKPINIYERIASLSDESDYETFWERSFEQIFSLDNYRAAMDAFALQLRELEQHTGRSSEWEYNQIRESYMRKQINRIINEGHQPDKVVVITGAFHVPALLADSFPDVDVSALPKRDVSLTLMPYSNFKLSSQSGYGAGNHAPAYFHMMWNCLKDLNREKLTAYYLTNIVSTLRASGTYRSTAEVIEATRLASALASIRNSIPTLKDLRDAATVCLGNGDFSVIVDACTLIEIGTEIGELPDGVSQTSIQEDFIRQLKSLKLVKYRTSEVKPIQLDLRENRRVKSKDAAFLDLHRSFFFHRLQVLGIQFAMPVVYTQEHASWAEIWNVTYNPEVEIQLIESTLLGETIELATAYQLKKELSKCQNIGDAARLVRASYMCGMVEMMEEARNTVAFLSTDSADFVENTHAVDELCRIVLFGNVRGLDTKTLIPLVERLFLRGTLLLLEAASCNNDRAKEVMVGIQVMNETATALYEYVNETLWYGMLTELYQHDDRNPLLSGYSCGILLEKNKIDSRSLEEEVSRCLSPGISPDLGAGWFEGLCLSNKYALLSRTYLWGKLDLYITTLSDEEFRRALVFLRRSFSNFSSSDRSKVAEILGGIWGYDELQVSEYLNDTLTTTEETIIDELNEFDFGDI</sequence>
<accession>A0A0U1NQ99</accession>
<dbReference type="InterPro" id="IPR043737">
    <property type="entry name" value="DUF5682"/>
</dbReference>
<name>A0A0U1NQ99_9BACI</name>
<dbReference type="EMBL" id="CVRB01000001">
    <property type="protein sequence ID" value="CRK80210.1"/>
    <property type="molecule type" value="Genomic_DNA"/>
</dbReference>
<keyword evidence="2" id="KW-1185">Reference proteome</keyword>
<gene>
    <name evidence="1" type="ORF">BN000_00091</name>
</gene>
<reference evidence="2" key="1">
    <citation type="submission" date="2015-05" db="EMBL/GenBank/DDBJ databases">
        <authorList>
            <person name="Urmite Genomes"/>
        </authorList>
    </citation>
    <scope>NUCLEOTIDE SEQUENCE [LARGE SCALE GENOMIC DNA]</scope>
    <source>
        <strain evidence="2">LF1</strain>
    </source>
</reference>
<evidence type="ECO:0000313" key="1">
    <source>
        <dbReference type="EMBL" id="CRK80210.1"/>
    </source>
</evidence>
<evidence type="ECO:0008006" key="3">
    <source>
        <dbReference type="Google" id="ProtNLM"/>
    </source>
</evidence>
<evidence type="ECO:0000313" key="2">
    <source>
        <dbReference type="Proteomes" id="UP000199087"/>
    </source>
</evidence>